<name>A0ABR3F7X3_9AGAR</name>
<keyword evidence="2" id="KW-1185">Reference proteome</keyword>
<dbReference type="Proteomes" id="UP001465976">
    <property type="component" value="Unassembled WGS sequence"/>
</dbReference>
<evidence type="ECO:0000313" key="2">
    <source>
        <dbReference type="Proteomes" id="UP001465976"/>
    </source>
</evidence>
<gene>
    <name evidence="1" type="ORF">V5O48_010613</name>
</gene>
<sequence>MSWFSPASADTHATKQQGLTFVHHLSEKIKDIPTMILDDYREFLAFVCCPASEESHPFCPVVPEHTLPALVRLLAVLTRKRKQVRKAQVDADEYGITMGITFQTLSYLSSFVREPYFAAEALGAGLLCVLLRAPPCFLRIDDPTTPLVRRFYYLAAEIIDRIARLLLFPAVLRQF</sequence>
<dbReference type="EMBL" id="JBAHYK010000783">
    <property type="protein sequence ID" value="KAL0571347.1"/>
    <property type="molecule type" value="Genomic_DNA"/>
</dbReference>
<comment type="caution">
    <text evidence="1">The sequence shown here is derived from an EMBL/GenBank/DDBJ whole genome shotgun (WGS) entry which is preliminary data.</text>
</comment>
<reference evidence="1 2" key="1">
    <citation type="submission" date="2024-02" db="EMBL/GenBank/DDBJ databases">
        <title>A draft genome for the cacao thread blight pathogen Marasmius crinis-equi.</title>
        <authorList>
            <person name="Cohen S.P."/>
            <person name="Baruah I.K."/>
            <person name="Amoako-Attah I."/>
            <person name="Bukari Y."/>
            <person name="Meinhardt L.W."/>
            <person name="Bailey B.A."/>
        </authorList>
    </citation>
    <scope>NUCLEOTIDE SEQUENCE [LARGE SCALE GENOMIC DNA]</scope>
    <source>
        <strain evidence="1 2">GH-76</strain>
    </source>
</reference>
<accession>A0ABR3F7X3</accession>
<organism evidence="1 2">
    <name type="scientific">Marasmius crinis-equi</name>
    <dbReference type="NCBI Taxonomy" id="585013"/>
    <lineage>
        <taxon>Eukaryota</taxon>
        <taxon>Fungi</taxon>
        <taxon>Dikarya</taxon>
        <taxon>Basidiomycota</taxon>
        <taxon>Agaricomycotina</taxon>
        <taxon>Agaricomycetes</taxon>
        <taxon>Agaricomycetidae</taxon>
        <taxon>Agaricales</taxon>
        <taxon>Marasmiineae</taxon>
        <taxon>Marasmiaceae</taxon>
        <taxon>Marasmius</taxon>
    </lineage>
</organism>
<proteinExistence type="predicted"/>
<evidence type="ECO:0000313" key="1">
    <source>
        <dbReference type="EMBL" id="KAL0571347.1"/>
    </source>
</evidence>
<protein>
    <submittedName>
        <fullName evidence="1">Uncharacterized protein</fullName>
    </submittedName>
</protein>